<keyword evidence="2" id="KW-1185">Reference proteome</keyword>
<dbReference type="GeneID" id="77926097"/>
<reference evidence="1 2" key="1">
    <citation type="submission" date="2019-06" db="EMBL/GenBank/DDBJ databases">
        <authorList>
            <person name="Lin W."/>
            <person name="Gao M."/>
            <person name="Li D."/>
        </authorList>
    </citation>
    <scope>NUCLEOTIDE SEQUENCE [LARGE SCALE GENOMIC DNA]</scope>
</reference>
<evidence type="ECO:0000313" key="2">
    <source>
        <dbReference type="Proteomes" id="UP000516307"/>
    </source>
</evidence>
<name>A0A7G3KDQ3_9CAUD</name>
<accession>A0A7G3KDQ3</accession>
<protein>
    <submittedName>
        <fullName evidence="1">Long tail fiber</fullName>
    </submittedName>
</protein>
<sequence>MADLKQIQFKRSKTAGAKPTTAQIAEGELAINLKDRTIFTNDGTQIIDLSLSKGGQIDGNITQSGSTTISNELTVGMDINAKRNVLVSGHVVSGADLRSDSGVIRTRAAANANSHVWFEGEEMTRSNYERAVMYASPQTAAADGGGIRLRVQNGTQTGAGQSLFLWTGSGDFTAPRDLYGQRGRFSSETVSPVFNGNTLYTAGKPATSGPNAVYTIDDRVNYRGADGADAGNINYLRAIRATQPRVIFHELADARTGSTEISWWTGLTPEEKISVMHQSGSVWHKTSLSFDQSGRLSGLGTASIALGDNDTGIKWNADGKFSLVANSRNVIDIDAAHRQQFQVRKQMFVTNTDNNNAEILPAANTALLQVNTQTDGNNHSGNGLTFIGYADANGNFQHYFRGKGTTWINTEGGLSVTSSASISGQATIGGRVVANSGVIMNNDSTIEWSRNTDVARISFKNTGDDDTDSYMKLLSGDNGNEYFKFVSLASSTERPLFDIRYGDNFSHYKLGIGGSRNTFGSNNSISLGWGQTGFVAESSGVLTAFANGQWITKSRDDGSVEINGNRHAATHTHQWNNQYGQMAPVHINTGVVSGSSDYYPAVRHVTQASGYGYRTALDFGTLREGNARFGVGIIRVATDERTPGAGQDAIFKFTIAGNFIAPGNLQAASNVTAASVQLHSGAQLDSTGNIYLPNATNGFSAGWLLGQINSRLNTAQNTANGKWTYNQGTIDGRVTAVGDGRYAPLGTFNSTAIQAVRYGSVVNFGSLNQTSNQRICDQGYFMVGMNGTGGQQNNSMNVIAARIQVKRLNGTWVDSPVT</sequence>
<dbReference type="RefSeq" id="YP_010650515.1">
    <property type="nucleotide sequence ID" value="NC_070777.1"/>
</dbReference>
<dbReference type="EMBL" id="MN087708">
    <property type="protein sequence ID" value="QEA10743.1"/>
    <property type="molecule type" value="Genomic_DNA"/>
</dbReference>
<evidence type="ECO:0000313" key="1">
    <source>
        <dbReference type="EMBL" id="QEA10743.1"/>
    </source>
</evidence>
<proteinExistence type="predicted"/>
<organism evidence="1 2">
    <name type="scientific">Enterobacter phage vB_EhoM-IME523</name>
    <dbReference type="NCBI Taxonomy" id="2596709"/>
    <lineage>
        <taxon>Viruses</taxon>
        <taxon>Duplodnaviria</taxon>
        <taxon>Heunggongvirae</taxon>
        <taxon>Uroviricota</taxon>
        <taxon>Caudoviricetes</taxon>
        <taxon>Pantevenvirales</taxon>
        <taxon>Straboviridae</taxon>
        <taxon>Tevenvirinae</taxon>
        <taxon>Kanagawavirus</taxon>
        <taxon>Kanagawavirus eclm</taxon>
    </lineage>
</organism>
<dbReference type="KEGG" id="vg:77926097"/>
<dbReference type="Proteomes" id="UP000516307">
    <property type="component" value="Segment"/>
</dbReference>